<dbReference type="EMBL" id="JAFLQW010000345">
    <property type="protein sequence ID" value="MBO0350015.1"/>
    <property type="molecule type" value="Genomic_DNA"/>
</dbReference>
<dbReference type="PANTHER" id="PTHR13887">
    <property type="entry name" value="GLUTATHIONE S-TRANSFERASE KAPPA"/>
    <property type="match status" value="1"/>
</dbReference>
<evidence type="ECO:0000313" key="8">
    <source>
        <dbReference type="EMBL" id="MBO0350015.1"/>
    </source>
</evidence>
<gene>
    <name evidence="8" type="ORF">J0895_13010</name>
</gene>
<comment type="caution">
    <text evidence="8">The sequence shown here is derived from an EMBL/GenBank/DDBJ whole genome shotgun (WGS) entry which is preliminary data.</text>
</comment>
<evidence type="ECO:0000256" key="4">
    <source>
        <dbReference type="ARBA" id="ARBA00023157"/>
    </source>
</evidence>
<protein>
    <submittedName>
        <fullName evidence="8">Thioredoxin domain-containing protein</fullName>
    </submittedName>
</protein>
<dbReference type="Proteomes" id="UP000664844">
    <property type="component" value="Unassembled WGS sequence"/>
</dbReference>
<evidence type="ECO:0000256" key="1">
    <source>
        <dbReference type="ARBA" id="ARBA00005791"/>
    </source>
</evidence>
<evidence type="ECO:0000259" key="7">
    <source>
        <dbReference type="PROSITE" id="PS51352"/>
    </source>
</evidence>
<evidence type="ECO:0000256" key="2">
    <source>
        <dbReference type="ARBA" id="ARBA00022729"/>
    </source>
</evidence>
<keyword evidence="4" id="KW-1015">Disulfide bond</keyword>
<comment type="similarity">
    <text evidence="1">Belongs to the thioredoxin family. DsbA subfamily.</text>
</comment>
<evidence type="ECO:0000256" key="6">
    <source>
        <dbReference type="SAM" id="SignalP"/>
    </source>
</evidence>
<dbReference type="SUPFAM" id="SSF52833">
    <property type="entry name" value="Thioredoxin-like"/>
    <property type="match status" value="1"/>
</dbReference>
<feature type="domain" description="Thioredoxin" evidence="7">
    <location>
        <begin position="66"/>
        <end position="250"/>
    </location>
</feature>
<dbReference type="RefSeq" id="WP_207088516.1">
    <property type="nucleotide sequence ID" value="NZ_JAFLQW010000345.1"/>
</dbReference>
<keyword evidence="9" id="KW-1185">Reference proteome</keyword>
<dbReference type="PROSITE" id="PS51257">
    <property type="entry name" value="PROKAR_LIPOPROTEIN"/>
    <property type="match status" value="1"/>
</dbReference>
<keyword evidence="2 6" id="KW-0732">Signal</keyword>
<dbReference type="InterPro" id="IPR012336">
    <property type="entry name" value="Thioredoxin-like_fold"/>
</dbReference>
<reference evidence="8 9" key="1">
    <citation type="submission" date="2021-03" db="EMBL/GenBank/DDBJ databases">
        <title>Metabolic Capacity of the Antarctic Cyanobacterium Phormidium pseudopriestleyi that Sustains Oxygenic Photosynthesis in the Presence of Hydrogen Sulfide.</title>
        <authorList>
            <person name="Lumian J.E."/>
            <person name="Jungblut A.D."/>
            <person name="Dillon M.L."/>
            <person name="Hawes I."/>
            <person name="Doran P.T."/>
            <person name="Mackey T.J."/>
            <person name="Dick G.J."/>
            <person name="Grettenberger C.L."/>
            <person name="Sumner D.Y."/>
        </authorList>
    </citation>
    <scope>NUCLEOTIDE SEQUENCE [LARGE SCALE GENOMIC DNA]</scope>
    <source>
        <strain evidence="8 9">FRX01</strain>
    </source>
</reference>
<feature type="chain" id="PRO_5047407950" evidence="6">
    <location>
        <begin position="24"/>
        <end position="253"/>
    </location>
</feature>
<dbReference type="PROSITE" id="PS51352">
    <property type="entry name" value="THIOREDOXIN_2"/>
    <property type="match status" value="1"/>
</dbReference>
<dbReference type="Pfam" id="PF13462">
    <property type="entry name" value="Thioredoxin_4"/>
    <property type="match status" value="1"/>
</dbReference>
<dbReference type="PANTHER" id="PTHR13887:SF14">
    <property type="entry name" value="DISULFIDE BOND FORMATION PROTEIN D"/>
    <property type="match status" value="1"/>
</dbReference>
<proteinExistence type="inferred from homology"/>
<name>A0ABS3FSE7_9CYAN</name>
<dbReference type="InterPro" id="IPR036249">
    <property type="entry name" value="Thioredoxin-like_sf"/>
</dbReference>
<keyword evidence="5" id="KW-0676">Redox-active center</keyword>
<evidence type="ECO:0000256" key="5">
    <source>
        <dbReference type="ARBA" id="ARBA00023284"/>
    </source>
</evidence>
<sequence length="253" mass="28120">MSRFRFFSLTLAGCLIFCFGLFGCTSPNGTSANPQLEAQVLEIIRNNPQVIIESVQAYQETQQNDVQQARQAFLQQMSTTPGAIIGNSPVKGSPEKNIVIVEFSDFQCPFCAQAHETVNQFMAKHQSEVTLTYKHLPLAQIHPQAVPAAQAAWAAGQQGKFWEYHDALFKQQEQLGEPLYGTIAQTLNLDLEKFNSDRQSETAIAAIEEDLILARKLGINGTPFFFMNEEPFSGAVELSEMETILARIKSAEK</sequence>
<accession>A0ABS3FSE7</accession>
<feature type="signal peptide" evidence="6">
    <location>
        <begin position="1"/>
        <end position="23"/>
    </location>
</feature>
<evidence type="ECO:0000313" key="9">
    <source>
        <dbReference type="Proteomes" id="UP000664844"/>
    </source>
</evidence>
<evidence type="ECO:0000256" key="3">
    <source>
        <dbReference type="ARBA" id="ARBA00023002"/>
    </source>
</evidence>
<keyword evidence="3" id="KW-0560">Oxidoreductase</keyword>
<dbReference type="InterPro" id="IPR013766">
    <property type="entry name" value="Thioredoxin_domain"/>
</dbReference>
<organism evidence="8 9">
    <name type="scientific">Phormidium pseudopriestleyi FRX01</name>
    <dbReference type="NCBI Taxonomy" id="1759528"/>
    <lineage>
        <taxon>Bacteria</taxon>
        <taxon>Bacillati</taxon>
        <taxon>Cyanobacteriota</taxon>
        <taxon>Cyanophyceae</taxon>
        <taxon>Oscillatoriophycideae</taxon>
        <taxon>Oscillatoriales</taxon>
        <taxon>Oscillatoriaceae</taxon>
        <taxon>Phormidium</taxon>
    </lineage>
</organism>
<dbReference type="Gene3D" id="3.40.30.10">
    <property type="entry name" value="Glutaredoxin"/>
    <property type="match status" value="1"/>
</dbReference>